<sequence length="789" mass="88047" precursor="true">MNRLNLSAFLVLALQVSLMLNSSQLVLQAEDVPPWAVLKAAPDQSPLPGTQQLTDQSDLSSKMIQGIDQFLLTQIALAAENRAQNWNRDLSSPAAYEKSIVPQKQELASILGLSDPLVPGRFAYLESAPQKITNDFAVYEVTWPVLDDLQGAGLLLVPSGKIRGDIIAVPEASQTPEDLIYSKQPGGSYAQQLARSGFRVLIPTLINRELNKWNLSQREWLHRAAFELGRTLAGYEVQKIQAGVKLLQQTSGDSSRPVGIIGWGEGGRLALYAAALDSEIDVAAVCGYFGPRENLWQEPADRNVFGLLNSLGDAEIASLVAPRSLIIENGTFPEYGYRTTAEGNLEVIDDHYPKLKGKPGKLLVPNKQEVRDEFACARQFVADLKTGTPCLTLIEANEAVGDKTLQALISSLDDDATLSTEVKPVELKTRSYAAQRHAGQLAEIERHNQRLLQLAYESRIEFMKNLKTGSLDEFKKTVEPYRDIFKKDVVGEFALKLLPANARTRKYQEGPQTVSYQVEMDVFPDVTAYGILTLPKDLKLDGSEKRPVVVTQHGLEGRPRHTVGEEKYAAYKSFSTHLAERGFITFAPQNPYILFDRFRTLQFKAQSIGRTLFSIAVPQHQQITDWLKTQPFVDGNRIGFYGISYGGKSAMRIPPLVENYALSICSADFGEWVWKNAATDQRSLRYSYVNKGEYEIFEWNLGGTFNYAEMAALICPRPFMVERGHFDGVEPDDRVAQEFAKVRFLYQAQLGIGDRTTIEWIKGPHAIHEQGAYDFLHQQLNWPAPGKSE</sequence>
<evidence type="ECO:0000256" key="1">
    <source>
        <dbReference type="ARBA" id="ARBA00022801"/>
    </source>
</evidence>
<dbReference type="Pfam" id="PF01738">
    <property type="entry name" value="DLH"/>
    <property type="match status" value="1"/>
</dbReference>
<dbReference type="Gene3D" id="3.40.50.1820">
    <property type="entry name" value="alpha/beta hydrolase"/>
    <property type="match status" value="2"/>
</dbReference>
<keyword evidence="5" id="KW-1185">Reference proteome</keyword>
<proteinExistence type="predicted"/>
<dbReference type="InterPro" id="IPR050261">
    <property type="entry name" value="FrsA_esterase"/>
</dbReference>
<evidence type="ECO:0000313" key="5">
    <source>
        <dbReference type="Proteomes" id="UP000320421"/>
    </source>
</evidence>
<protein>
    <submittedName>
        <fullName evidence="4">Dienelactone hydrolase family protein</fullName>
    </submittedName>
</protein>
<evidence type="ECO:0000259" key="3">
    <source>
        <dbReference type="Pfam" id="PF01738"/>
    </source>
</evidence>
<accession>A0A517PPY2</accession>
<keyword evidence="2" id="KW-0732">Signal</keyword>
<name>A0A517PPY2_9PLAN</name>
<dbReference type="RefSeq" id="WP_145185776.1">
    <property type="nucleotide sequence ID" value="NZ_CP036266.1"/>
</dbReference>
<dbReference type="InterPro" id="IPR002925">
    <property type="entry name" value="Dienelactn_hydro"/>
</dbReference>
<gene>
    <name evidence="4" type="ORF">HG66A1_32440</name>
</gene>
<keyword evidence="1 4" id="KW-0378">Hydrolase</keyword>
<reference evidence="4 5" key="1">
    <citation type="submission" date="2019-02" db="EMBL/GenBank/DDBJ databases">
        <title>Deep-cultivation of Planctomycetes and their phenomic and genomic characterization uncovers novel biology.</title>
        <authorList>
            <person name="Wiegand S."/>
            <person name="Jogler M."/>
            <person name="Boedeker C."/>
            <person name="Pinto D."/>
            <person name="Vollmers J."/>
            <person name="Rivas-Marin E."/>
            <person name="Kohn T."/>
            <person name="Peeters S.H."/>
            <person name="Heuer A."/>
            <person name="Rast P."/>
            <person name="Oberbeckmann S."/>
            <person name="Bunk B."/>
            <person name="Jeske O."/>
            <person name="Meyerdierks A."/>
            <person name="Storesund J.E."/>
            <person name="Kallscheuer N."/>
            <person name="Luecker S."/>
            <person name="Lage O.M."/>
            <person name="Pohl T."/>
            <person name="Merkel B.J."/>
            <person name="Hornburger P."/>
            <person name="Mueller R.-W."/>
            <person name="Bruemmer F."/>
            <person name="Labrenz M."/>
            <person name="Spormann A.M."/>
            <person name="Op den Camp H."/>
            <person name="Overmann J."/>
            <person name="Amann R."/>
            <person name="Jetten M.S.M."/>
            <person name="Mascher T."/>
            <person name="Medema M.H."/>
            <person name="Devos D.P."/>
            <person name="Kaster A.-K."/>
            <person name="Ovreas L."/>
            <person name="Rohde M."/>
            <person name="Galperin M.Y."/>
            <person name="Jogler C."/>
        </authorList>
    </citation>
    <scope>NUCLEOTIDE SEQUENCE [LARGE SCALE GENOMIC DNA]</scope>
    <source>
        <strain evidence="4 5">HG66A1</strain>
    </source>
</reference>
<dbReference type="Proteomes" id="UP000320421">
    <property type="component" value="Chromosome"/>
</dbReference>
<dbReference type="OrthoDB" id="8183145at2"/>
<dbReference type="EMBL" id="CP036266">
    <property type="protein sequence ID" value="QDT21443.1"/>
    <property type="molecule type" value="Genomic_DNA"/>
</dbReference>
<evidence type="ECO:0000313" key="4">
    <source>
        <dbReference type="EMBL" id="QDT21443.1"/>
    </source>
</evidence>
<dbReference type="PANTHER" id="PTHR22946:SF9">
    <property type="entry name" value="POLYKETIDE TRANSFERASE AF380"/>
    <property type="match status" value="1"/>
</dbReference>
<dbReference type="AlphaFoldDB" id="A0A517PPY2"/>
<dbReference type="PANTHER" id="PTHR22946">
    <property type="entry name" value="DIENELACTONE HYDROLASE DOMAIN-CONTAINING PROTEIN-RELATED"/>
    <property type="match status" value="1"/>
</dbReference>
<feature type="signal peptide" evidence="2">
    <location>
        <begin position="1"/>
        <end position="29"/>
    </location>
</feature>
<feature type="domain" description="Dienelactone hydrolase" evidence="3">
    <location>
        <begin position="190"/>
        <end position="290"/>
    </location>
</feature>
<dbReference type="GO" id="GO:0052689">
    <property type="term" value="F:carboxylic ester hydrolase activity"/>
    <property type="evidence" value="ECO:0007669"/>
    <property type="project" value="UniProtKB-ARBA"/>
</dbReference>
<feature type="chain" id="PRO_5022030798" evidence="2">
    <location>
        <begin position="30"/>
        <end position="789"/>
    </location>
</feature>
<evidence type="ECO:0000256" key="2">
    <source>
        <dbReference type="SAM" id="SignalP"/>
    </source>
</evidence>
<organism evidence="4 5">
    <name type="scientific">Gimesia chilikensis</name>
    <dbReference type="NCBI Taxonomy" id="2605989"/>
    <lineage>
        <taxon>Bacteria</taxon>
        <taxon>Pseudomonadati</taxon>
        <taxon>Planctomycetota</taxon>
        <taxon>Planctomycetia</taxon>
        <taxon>Planctomycetales</taxon>
        <taxon>Planctomycetaceae</taxon>
        <taxon>Gimesia</taxon>
    </lineage>
</organism>
<dbReference type="SUPFAM" id="SSF53474">
    <property type="entry name" value="alpha/beta-Hydrolases"/>
    <property type="match status" value="2"/>
</dbReference>
<dbReference type="InterPro" id="IPR029058">
    <property type="entry name" value="AB_hydrolase_fold"/>
</dbReference>